<evidence type="ECO:0000313" key="1">
    <source>
        <dbReference type="EMBL" id="MDO7787884.1"/>
    </source>
</evidence>
<sequence length="225" mass="25817">MNFTLEGIWQHMRDLGLGALAHANRHAAYAAIENSKWPALSVLQAAHATELLIKARIAQEHPLLIFEQLPRSTKVAGTHLDVKSLFEQGRTIQWVDLPERLWAATGILITNRDKFKEFGKLRNGIQHFAPAPGEVNLGETTLRFVFDVIDPFIHECWGLFAIDYDEDYDSYEYFPSILASHEILFLVSEEAAKHYQYWSIDWSIVNKSYKDEMETRIKKALGTND</sequence>
<protein>
    <submittedName>
        <fullName evidence="1">Uncharacterized protein</fullName>
    </submittedName>
</protein>
<dbReference type="Proteomes" id="UP001172911">
    <property type="component" value="Unassembled WGS sequence"/>
</dbReference>
<dbReference type="RefSeq" id="WP_304543310.1">
    <property type="nucleotide sequence ID" value="NZ_JARPTC010000017.1"/>
</dbReference>
<comment type="caution">
    <text evidence="1">The sequence shown here is derived from an EMBL/GenBank/DDBJ whole genome shotgun (WGS) entry which is preliminary data.</text>
</comment>
<accession>A0AAW7ZF17</accession>
<dbReference type="AlphaFoldDB" id="A0AAW7ZF17"/>
<dbReference type="EMBL" id="JARPTC010000017">
    <property type="protein sequence ID" value="MDO7787884.1"/>
    <property type="molecule type" value="Genomic_DNA"/>
</dbReference>
<reference evidence="1" key="2">
    <citation type="submission" date="2023-03" db="EMBL/GenBank/DDBJ databases">
        <authorList>
            <person name="Zhang Z."/>
        </authorList>
    </citation>
    <scope>NUCLEOTIDE SEQUENCE</scope>
    <source>
        <strain evidence="1">DSA</strain>
    </source>
</reference>
<evidence type="ECO:0000313" key="2">
    <source>
        <dbReference type="Proteomes" id="UP001172911"/>
    </source>
</evidence>
<gene>
    <name evidence="1" type="ORF">P6N53_11695</name>
</gene>
<name>A0AAW7ZF17_9FIRM</name>
<proteinExistence type="predicted"/>
<keyword evidence="2" id="KW-1185">Reference proteome</keyword>
<reference evidence="1" key="1">
    <citation type="journal article" date="2023" name="J. Hazard. Mater.">
        <title>Anaerobic biodegradation of pyrene and benzo[a]pyrene by a new sulfate-reducing Desulforamulus aquiferis strain DSA.</title>
        <authorList>
            <person name="Zhang Z."/>
            <person name="Sun J."/>
            <person name="Gong X."/>
            <person name="Wang C."/>
            <person name="Wang H."/>
        </authorList>
    </citation>
    <scope>NUCLEOTIDE SEQUENCE</scope>
    <source>
        <strain evidence="1">DSA</strain>
    </source>
</reference>
<organism evidence="1 2">
    <name type="scientific">Desulforamulus aquiferis</name>
    <dbReference type="NCBI Taxonomy" id="1397668"/>
    <lineage>
        <taxon>Bacteria</taxon>
        <taxon>Bacillati</taxon>
        <taxon>Bacillota</taxon>
        <taxon>Clostridia</taxon>
        <taxon>Eubacteriales</taxon>
        <taxon>Peptococcaceae</taxon>
        <taxon>Desulforamulus</taxon>
    </lineage>
</organism>